<name>A0A565BHW9_9BRAS</name>
<sequence length="213" mass="24270">MEVTVTKNAFVATKTFIVFHKLIKSSRDMFGGLDCGLNNLKLNDFTDKSFYLTLELSQWARWYASYMDCLSWISKTNRFSCDFLRAYIMRQTDTRPKIPPRFQGKTVDEIRELVIQDYFTVIRLVMFEGGEALNHIVKDVKNAFAKEGELASLNILILTLLCLQMPLINSILEVGEMYKCIVKSIGEGAAVIEYHGDRCGLLCACGLSNEKLH</sequence>
<organism evidence="1 2">
    <name type="scientific">Arabis nemorensis</name>
    <dbReference type="NCBI Taxonomy" id="586526"/>
    <lineage>
        <taxon>Eukaryota</taxon>
        <taxon>Viridiplantae</taxon>
        <taxon>Streptophyta</taxon>
        <taxon>Embryophyta</taxon>
        <taxon>Tracheophyta</taxon>
        <taxon>Spermatophyta</taxon>
        <taxon>Magnoliopsida</taxon>
        <taxon>eudicotyledons</taxon>
        <taxon>Gunneridae</taxon>
        <taxon>Pentapetalae</taxon>
        <taxon>rosids</taxon>
        <taxon>malvids</taxon>
        <taxon>Brassicales</taxon>
        <taxon>Brassicaceae</taxon>
        <taxon>Arabideae</taxon>
        <taxon>Arabis</taxon>
    </lineage>
</organism>
<dbReference type="OrthoDB" id="44015at2759"/>
<accession>A0A565BHW9</accession>
<evidence type="ECO:0000313" key="1">
    <source>
        <dbReference type="EMBL" id="VVB00448.1"/>
    </source>
</evidence>
<dbReference type="InterPro" id="IPR008942">
    <property type="entry name" value="ENTH_VHS"/>
</dbReference>
<dbReference type="AlphaFoldDB" id="A0A565BHW9"/>
<comment type="caution">
    <text evidence="1">The sequence shown here is derived from an EMBL/GenBank/DDBJ whole genome shotgun (WGS) entry which is preliminary data.</text>
</comment>
<dbReference type="SUPFAM" id="SSF48464">
    <property type="entry name" value="ENTH/VHS domain"/>
    <property type="match status" value="1"/>
</dbReference>
<proteinExistence type="predicted"/>
<dbReference type="Proteomes" id="UP000489600">
    <property type="component" value="Unassembled WGS sequence"/>
</dbReference>
<protein>
    <recommendedName>
        <fullName evidence="3">ENTH domain-containing protein</fullName>
    </recommendedName>
</protein>
<dbReference type="EMBL" id="CABITT030000004">
    <property type="protein sequence ID" value="VVB00448.1"/>
    <property type="molecule type" value="Genomic_DNA"/>
</dbReference>
<evidence type="ECO:0008006" key="3">
    <source>
        <dbReference type="Google" id="ProtNLM"/>
    </source>
</evidence>
<evidence type="ECO:0000313" key="2">
    <source>
        <dbReference type="Proteomes" id="UP000489600"/>
    </source>
</evidence>
<dbReference type="Gene3D" id="1.25.40.90">
    <property type="match status" value="1"/>
</dbReference>
<keyword evidence="2" id="KW-1185">Reference proteome</keyword>
<reference evidence="1" key="1">
    <citation type="submission" date="2019-07" db="EMBL/GenBank/DDBJ databases">
        <authorList>
            <person name="Dittberner H."/>
        </authorList>
    </citation>
    <scope>NUCLEOTIDE SEQUENCE [LARGE SCALE GENOMIC DNA]</scope>
</reference>
<gene>
    <name evidence="1" type="ORF">ANE_LOCUS10892</name>
</gene>